<sequence length="62" mass="7068">MIELPEWVQNAMGAKPGDTLIWTIDEDKGCVTLKKRADDFFDGEGVTDDLMNERDQPPDQDR</sequence>
<reference evidence="3" key="1">
    <citation type="submission" date="2016-10" db="EMBL/GenBank/DDBJ databases">
        <authorList>
            <person name="Varghese N."/>
            <person name="Submissions S."/>
        </authorList>
    </citation>
    <scope>NUCLEOTIDE SEQUENCE [LARGE SCALE GENOMIC DNA]</scope>
    <source>
        <strain evidence="3">CCM 7469</strain>
    </source>
</reference>
<dbReference type="EMBL" id="FNDS01000021">
    <property type="protein sequence ID" value="SDI76105.1"/>
    <property type="molecule type" value="Genomic_DNA"/>
</dbReference>
<accession>A0A1G8N7M1</accession>
<evidence type="ECO:0000313" key="2">
    <source>
        <dbReference type="EMBL" id="SDI76105.1"/>
    </source>
</evidence>
<name>A0A1G8N7M1_9PSED</name>
<keyword evidence="3" id="KW-1185">Reference proteome</keyword>
<organism evidence="2 3">
    <name type="scientific">Pseudomonas panipatensis</name>
    <dbReference type="NCBI Taxonomy" id="428992"/>
    <lineage>
        <taxon>Bacteria</taxon>
        <taxon>Pseudomonadati</taxon>
        <taxon>Pseudomonadota</taxon>
        <taxon>Gammaproteobacteria</taxon>
        <taxon>Pseudomonadales</taxon>
        <taxon>Pseudomonadaceae</taxon>
        <taxon>Pseudomonas</taxon>
    </lineage>
</organism>
<evidence type="ECO:0000313" key="3">
    <source>
        <dbReference type="Proteomes" id="UP000199636"/>
    </source>
</evidence>
<evidence type="ECO:0000256" key="1">
    <source>
        <dbReference type="SAM" id="MobiDB-lite"/>
    </source>
</evidence>
<dbReference type="RefSeq" id="WP_139199141.1">
    <property type="nucleotide sequence ID" value="NZ_FNDS01000021.1"/>
</dbReference>
<dbReference type="OrthoDB" id="5298361at2"/>
<dbReference type="AlphaFoldDB" id="A0A1G8N7M1"/>
<feature type="region of interest" description="Disordered" evidence="1">
    <location>
        <begin position="42"/>
        <end position="62"/>
    </location>
</feature>
<proteinExistence type="predicted"/>
<gene>
    <name evidence="2" type="ORF">SAMN05216272_1219</name>
</gene>
<feature type="compositionally biased region" description="Basic and acidic residues" evidence="1">
    <location>
        <begin position="51"/>
        <end position="62"/>
    </location>
</feature>
<protein>
    <submittedName>
        <fullName evidence="2">Uncharacterized protein</fullName>
    </submittedName>
</protein>
<dbReference type="Proteomes" id="UP000199636">
    <property type="component" value="Unassembled WGS sequence"/>
</dbReference>